<keyword evidence="1" id="KW-0539">Nucleus</keyword>
<dbReference type="CDD" id="cd12148">
    <property type="entry name" value="fungal_TF_MHR"/>
    <property type="match status" value="1"/>
</dbReference>
<dbReference type="GO" id="GO:0006351">
    <property type="term" value="P:DNA-templated transcription"/>
    <property type="evidence" value="ECO:0007669"/>
    <property type="project" value="InterPro"/>
</dbReference>
<proteinExistence type="predicted"/>
<organism evidence="3 4">
    <name type="scientific">Penicillium thymicola</name>
    <dbReference type="NCBI Taxonomy" id="293382"/>
    <lineage>
        <taxon>Eukaryota</taxon>
        <taxon>Fungi</taxon>
        <taxon>Dikarya</taxon>
        <taxon>Ascomycota</taxon>
        <taxon>Pezizomycotina</taxon>
        <taxon>Eurotiomycetes</taxon>
        <taxon>Eurotiomycetidae</taxon>
        <taxon>Eurotiales</taxon>
        <taxon>Aspergillaceae</taxon>
        <taxon>Penicillium</taxon>
    </lineage>
</organism>
<dbReference type="GO" id="GO:0008270">
    <property type="term" value="F:zinc ion binding"/>
    <property type="evidence" value="ECO:0007669"/>
    <property type="project" value="InterPro"/>
</dbReference>
<dbReference type="GO" id="GO:0003677">
    <property type="term" value="F:DNA binding"/>
    <property type="evidence" value="ECO:0007669"/>
    <property type="project" value="InterPro"/>
</dbReference>
<name>A0AAI9X8J3_PENTH</name>
<evidence type="ECO:0000259" key="2">
    <source>
        <dbReference type="Pfam" id="PF04082"/>
    </source>
</evidence>
<dbReference type="InterPro" id="IPR050987">
    <property type="entry name" value="AtrR-like"/>
</dbReference>
<feature type="domain" description="Xylanolytic transcriptional activator regulatory" evidence="2">
    <location>
        <begin position="60"/>
        <end position="215"/>
    </location>
</feature>
<dbReference type="Proteomes" id="UP001227192">
    <property type="component" value="Unassembled WGS sequence"/>
</dbReference>
<dbReference type="AlphaFoldDB" id="A0AAI9X8J3"/>
<dbReference type="InterPro" id="IPR007219">
    <property type="entry name" value="XnlR_reg_dom"/>
</dbReference>
<reference evidence="3" key="1">
    <citation type="submission" date="2015-06" db="EMBL/GenBank/DDBJ databases">
        <authorList>
            <person name="Nguyen H."/>
        </authorList>
    </citation>
    <scope>NUCLEOTIDE SEQUENCE</scope>
    <source>
        <strain evidence="3">DAOM 180753</strain>
    </source>
</reference>
<comment type="caution">
    <text evidence="3">The sequence shown here is derived from an EMBL/GenBank/DDBJ whole genome shotgun (WGS) entry which is preliminary data.</text>
</comment>
<dbReference type="Pfam" id="PF04082">
    <property type="entry name" value="Fungal_trans"/>
    <property type="match status" value="1"/>
</dbReference>
<keyword evidence="4" id="KW-1185">Reference proteome</keyword>
<evidence type="ECO:0000313" key="3">
    <source>
        <dbReference type="EMBL" id="KAJ9488006.1"/>
    </source>
</evidence>
<reference evidence="3" key="2">
    <citation type="journal article" date="2016" name="Fungal Biol.">
        <title>Ochratoxin A production by Penicillium thymicola.</title>
        <authorList>
            <person name="Nguyen H.D.T."/>
            <person name="McMullin D.R."/>
            <person name="Ponomareva E."/>
            <person name="Riley R."/>
            <person name="Pomraning K.R."/>
            <person name="Baker S.E."/>
            <person name="Seifert K.A."/>
        </authorList>
    </citation>
    <scope>NUCLEOTIDE SEQUENCE</scope>
    <source>
        <strain evidence="3">DAOM 180753</strain>
    </source>
</reference>
<evidence type="ECO:0000256" key="1">
    <source>
        <dbReference type="ARBA" id="ARBA00023242"/>
    </source>
</evidence>
<sequence length="382" mass="41937">MSADQALNVHCGYVLPAEAPRLLPVPDWADLTPSNLRHTLEAQVSLIVGDGLQLQAAAALYFRTVHTWFPIVSETCYNIQLSSARVQMATSPSDLSLLTLCMALVCKEPMEGELPLSTRSMYASLKAFVALLEAMGTNSLEILQGRLLLTIFEIGHAMYPAAYMSTAANVHTAISLGINAPCEDLRIRDRQKAEEAQQTWRGITITDRYVSLENGQAPSTYRGRPLDVMGDNRDTEDWAKVKVDSFTKLAHASQLLDQALVHVHVTQSHSLFDGVDAVQILKSLTWFLSTFENGDSNLHSLSDSALALCRSAMLETLEVGSHTYIPDNEYCIHTSLNILKSLVYEIARGAETSPSIEMATLSVFLPHCLYKAAMGDVSIFMG</sequence>
<dbReference type="GO" id="GO:0003700">
    <property type="term" value="F:DNA-binding transcription factor activity"/>
    <property type="evidence" value="ECO:0007669"/>
    <property type="project" value="InterPro"/>
</dbReference>
<accession>A0AAI9X8J3</accession>
<dbReference type="PANTHER" id="PTHR46910:SF11">
    <property type="entry name" value="ZN(2)-C6 FUNGAL-TYPE DOMAIN-CONTAINING PROTEIN"/>
    <property type="match status" value="1"/>
</dbReference>
<evidence type="ECO:0000313" key="4">
    <source>
        <dbReference type="Proteomes" id="UP001227192"/>
    </source>
</evidence>
<dbReference type="EMBL" id="LACB01000134">
    <property type="protein sequence ID" value="KAJ9488006.1"/>
    <property type="molecule type" value="Genomic_DNA"/>
</dbReference>
<protein>
    <recommendedName>
        <fullName evidence="2">Xylanolytic transcriptional activator regulatory domain-containing protein</fullName>
    </recommendedName>
</protein>
<gene>
    <name evidence="3" type="ORF">VN97_g5301</name>
</gene>
<dbReference type="PANTHER" id="PTHR46910">
    <property type="entry name" value="TRANSCRIPTION FACTOR PDR1"/>
    <property type="match status" value="1"/>
</dbReference>